<evidence type="ECO:0000256" key="1">
    <source>
        <dbReference type="ARBA" id="ARBA00004141"/>
    </source>
</evidence>
<sequence length="177" mass="19654">MAIDVLLLIFLLLAILRGLRHGFIIAIVSAVAWIIGIAAAIKLSAVVAVYGKSHMHLPSRWLPVLAFLLVFLAVVLGLRAIAKLIEKAVDLAMMGWLNKLFGVLLYAFLYIATLSVLLFYAVQVHLLSPHTLSASVTYPYIRPLGRITIDEFGKFVPWFEGMFVELEDFFGQIGNKL</sequence>
<feature type="transmembrane region" description="Helical" evidence="5">
    <location>
        <begin position="62"/>
        <end position="81"/>
    </location>
</feature>
<dbReference type="InterPro" id="IPR003825">
    <property type="entry name" value="Colicin-V_CvpA"/>
</dbReference>
<evidence type="ECO:0008006" key="8">
    <source>
        <dbReference type="Google" id="ProtNLM"/>
    </source>
</evidence>
<dbReference type="GO" id="GO:0016020">
    <property type="term" value="C:membrane"/>
    <property type="evidence" value="ECO:0007669"/>
    <property type="project" value="UniProtKB-SubCell"/>
</dbReference>
<gene>
    <name evidence="6" type="ORF">GCM10011511_36400</name>
</gene>
<reference evidence="6" key="1">
    <citation type="journal article" date="2014" name="Int. J. Syst. Evol. Microbiol.">
        <title>Complete genome sequence of Corynebacterium casei LMG S-19264T (=DSM 44701T), isolated from a smear-ripened cheese.</title>
        <authorList>
            <consortium name="US DOE Joint Genome Institute (JGI-PGF)"/>
            <person name="Walter F."/>
            <person name="Albersmeier A."/>
            <person name="Kalinowski J."/>
            <person name="Ruckert C."/>
        </authorList>
    </citation>
    <scope>NUCLEOTIDE SEQUENCE</scope>
    <source>
        <strain evidence="6">CGMCC 1.15448</strain>
    </source>
</reference>
<dbReference type="PANTHER" id="PTHR37306:SF1">
    <property type="entry name" value="COLICIN V PRODUCTION PROTEIN"/>
    <property type="match status" value="1"/>
</dbReference>
<dbReference type="Pfam" id="PF02674">
    <property type="entry name" value="Colicin_V"/>
    <property type="match status" value="1"/>
</dbReference>
<evidence type="ECO:0000256" key="3">
    <source>
        <dbReference type="ARBA" id="ARBA00022989"/>
    </source>
</evidence>
<keyword evidence="3 5" id="KW-1133">Transmembrane helix</keyword>
<dbReference type="Proteomes" id="UP000607559">
    <property type="component" value="Unassembled WGS sequence"/>
</dbReference>
<dbReference type="GO" id="GO:0009403">
    <property type="term" value="P:toxin biosynthetic process"/>
    <property type="evidence" value="ECO:0007669"/>
    <property type="project" value="InterPro"/>
</dbReference>
<evidence type="ECO:0000313" key="6">
    <source>
        <dbReference type="EMBL" id="GGB09595.1"/>
    </source>
</evidence>
<comment type="subcellular location">
    <subcellularLocation>
        <location evidence="1">Membrane</location>
        <topology evidence="1">Multi-pass membrane protein</topology>
    </subcellularLocation>
</comment>
<dbReference type="AlphaFoldDB" id="A0A8J2UF84"/>
<dbReference type="PANTHER" id="PTHR37306">
    <property type="entry name" value="COLICIN V PRODUCTION PROTEIN"/>
    <property type="match status" value="1"/>
</dbReference>
<organism evidence="6 7">
    <name type="scientific">Puia dinghuensis</name>
    <dbReference type="NCBI Taxonomy" id="1792502"/>
    <lineage>
        <taxon>Bacteria</taxon>
        <taxon>Pseudomonadati</taxon>
        <taxon>Bacteroidota</taxon>
        <taxon>Chitinophagia</taxon>
        <taxon>Chitinophagales</taxon>
        <taxon>Chitinophagaceae</taxon>
        <taxon>Puia</taxon>
    </lineage>
</organism>
<proteinExistence type="predicted"/>
<keyword evidence="4 5" id="KW-0472">Membrane</keyword>
<dbReference type="RefSeq" id="WP_188934322.1">
    <property type="nucleotide sequence ID" value="NZ_BMJC01000004.1"/>
</dbReference>
<feature type="transmembrane region" description="Helical" evidence="5">
    <location>
        <begin position="30"/>
        <end position="50"/>
    </location>
</feature>
<dbReference type="EMBL" id="BMJC01000004">
    <property type="protein sequence ID" value="GGB09595.1"/>
    <property type="molecule type" value="Genomic_DNA"/>
</dbReference>
<name>A0A8J2UF84_9BACT</name>
<evidence type="ECO:0000313" key="7">
    <source>
        <dbReference type="Proteomes" id="UP000607559"/>
    </source>
</evidence>
<reference evidence="6" key="2">
    <citation type="submission" date="2020-09" db="EMBL/GenBank/DDBJ databases">
        <authorList>
            <person name="Sun Q."/>
            <person name="Zhou Y."/>
        </authorList>
    </citation>
    <scope>NUCLEOTIDE SEQUENCE</scope>
    <source>
        <strain evidence="6">CGMCC 1.15448</strain>
    </source>
</reference>
<evidence type="ECO:0000256" key="5">
    <source>
        <dbReference type="SAM" id="Phobius"/>
    </source>
</evidence>
<evidence type="ECO:0000256" key="4">
    <source>
        <dbReference type="ARBA" id="ARBA00023136"/>
    </source>
</evidence>
<keyword evidence="2 5" id="KW-0812">Transmembrane</keyword>
<keyword evidence="7" id="KW-1185">Reference proteome</keyword>
<comment type="caution">
    <text evidence="6">The sequence shown here is derived from an EMBL/GenBank/DDBJ whole genome shotgun (WGS) entry which is preliminary data.</text>
</comment>
<evidence type="ECO:0000256" key="2">
    <source>
        <dbReference type="ARBA" id="ARBA00022692"/>
    </source>
</evidence>
<accession>A0A8J2UF84</accession>
<protein>
    <recommendedName>
        <fullName evidence="8">CvpA family protein</fullName>
    </recommendedName>
</protein>
<feature type="transmembrane region" description="Helical" evidence="5">
    <location>
        <begin position="101"/>
        <end position="122"/>
    </location>
</feature>